<evidence type="ECO:0000256" key="1">
    <source>
        <dbReference type="SAM" id="MobiDB-lite"/>
    </source>
</evidence>
<dbReference type="EnsemblFungi" id="CEF86593">
    <property type="protein sequence ID" value="CEF86593"/>
    <property type="gene ID" value="FGRRES_15282"/>
</dbReference>
<dbReference type="VEuPathDB" id="FungiDB:FGRAMPH1_01G17253"/>
<evidence type="ECO:0000313" key="4">
    <source>
        <dbReference type="Proteomes" id="UP000070720"/>
    </source>
</evidence>
<sequence>MHCSVDIILVHRISSQDSLFHCDFRNETNSPCFKLVQGKQITRTIKSDAGGAQLLVKGDPASSENNPCHQKVRSEHTED</sequence>
<name>A0A0E0SJI0_GIBZE</name>
<evidence type="ECO:0000313" key="2">
    <source>
        <dbReference type="EMBL" id="CEF86593.1"/>
    </source>
</evidence>
<protein>
    <submittedName>
        <fullName evidence="2">Chromosome 3, complete genome</fullName>
    </submittedName>
</protein>
<proteinExistence type="predicted"/>
<gene>
    <name evidence="2" type="ORF">FGRAMPH1_01T17253</name>
</gene>
<reference evidence="3 4" key="2">
    <citation type="journal article" date="2010" name="Nature">
        <title>Comparative genomics reveals mobile pathogenicity chromosomes in Fusarium.</title>
        <authorList>
            <person name="Ma L.J."/>
            <person name="van der Does H.C."/>
            <person name="Borkovich K.A."/>
            <person name="Coleman J.J."/>
            <person name="Daboussi M.J."/>
            <person name="Di Pietro A."/>
            <person name="Dufresne M."/>
            <person name="Freitag M."/>
            <person name="Grabherr M."/>
            <person name="Henrissat B."/>
            <person name="Houterman P.M."/>
            <person name="Kang S."/>
            <person name="Shim W.B."/>
            <person name="Woloshuk C."/>
            <person name="Xie X."/>
            <person name="Xu J.R."/>
            <person name="Antoniw J."/>
            <person name="Baker S.E."/>
            <person name="Bluhm B.H."/>
            <person name="Breakspear A."/>
            <person name="Brown D.W."/>
            <person name="Butchko R.A."/>
            <person name="Chapman S."/>
            <person name="Coulson R."/>
            <person name="Coutinho P.M."/>
            <person name="Danchin E.G."/>
            <person name="Diener A."/>
            <person name="Gale L.R."/>
            <person name="Gardiner D.M."/>
            <person name="Goff S."/>
            <person name="Hammond-Kosack K.E."/>
            <person name="Hilburn K."/>
            <person name="Hua-Van A."/>
            <person name="Jonkers W."/>
            <person name="Kazan K."/>
            <person name="Kodira C.D."/>
            <person name="Koehrsen M."/>
            <person name="Kumar L."/>
            <person name="Lee Y.H."/>
            <person name="Li L."/>
            <person name="Manners J.M."/>
            <person name="Miranda-Saavedra D."/>
            <person name="Mukherjee M."/>
            <person name="Park G."/>
            <person name="Park J."/>
            <person name="Park S.Y."/>
            <person name="Proctor R.H."/>
            <person name="Regev A."/>
            <person name="Ruiz-Roldan M.C."/>
            <person name="Sain D."/>
            <person name="Sakthikumar S."/>
            <person name="Sykes S."/>
            <person name="Schwartz D.C."/>
            <person name="Turgeon B.G."/>
            <person name="Wapinski I."/>
            <person name="Yoder O."/>
            <person name="Young S."/>
            <person name="Zeng Q."/>
            <person name="Zhou S."/>
            <person name="Galagan J."/>
            <person name="Cuomo C.A."/>
            <person name="Kistler H.C."/>
            <person name="Rep M."/>
        </authorList>
    </citation>
    <scope>GENOME REANNOTATION</scope>
    <source>
        <strain evidence="4">ATCC MYA-4620 / CBS 123657 / FGSC 9075 / NRRL 31084 / PH-1</strain>
        <strain evidence="3">PH-1 / ATCC MYA-4620 / FGSC 9075 / NRRL 31084</strain>
    </source>
</reference>
<dbReference type="InParanoid" id="A0A0E0SJI0"/>
<reference evidence="2 4" key="4">
    <citation type="journal article" date="2015" name="BMC Genomics">
        <title>The completed genome sequence of the pathogenic ascomycete fungus Fusarium graminearum.</title>
        <authorList>
            <person name="King R."/>
            <person name="Urban M."/>
            <person name="Hammond-Kosack M.C."/>
            <person name="Hassani-Pak K."/>
            <person name="Hammond-Kosack K.E."/>
        </authorList>
    </citation>
    <scope>NUCLEOTIDE SEQUENCE [LARGE SCALE GENOMIC DNA]</scope>
    <source>
        <strain evidence="4">ATCC MYA-4620 / CBS 123657 / FGSC 9075 / NRRL 31084 / PH-1</strain>
        <strain evidence="2">PH-1</strain>
    </source>
</reference>
<reference key="3">
    <citation type="submission" date="2014-02" db="EMBL/GenBank/DDBJ databases">
        <title>A revised Fusarium graminearum genomic reference sequence using whole shotgun re-sequencing.</title>
        <authorList>
            <person name="King R."/>
            <person name="Urban M."/>
            <person name="Hassani-Pak K."/>
            <person name="Hammond-Kosack K."/>
        </authorList>
    </citation>
    <scope>NUCLEOTIDE SEQUENCE</scope>
    <source>
        <strain>PH-1</strain>
    </source>
</reference>
<evidence type="ECO:0000313" key="3">
    <source>
        <dbReference type="EnsemblFungi" id="CEF86593"/>
    </source>
</evidence>
<dbReference type="AlphaFoldDB" id="A0A0E0SJI0"/>
<reference evidence="3 4" key="1">
    <citation type="journal article" date="2007" name="Science">
        <title>The Fusarium graminearum genome reveals a link between localized polymorphism and pathogen specialization.</title>
        <authorList>
            <person name="Cuomo C.A."/>
            <person name="Gueldener U."/>
            <person name="Xu J.-R."/>
            <person name="Trail F."/>
            <person name="Turgeon B.G."/>
            <person name="Di Pietro A."/>
            <person name="Walton J.D."/>
            <person name="Ma L.-J."/>
            <person name="Baker S.E."/>
            <person name="Rep M."/>
            <person name="Adam G."/>
            <person name="Antoniw J."/>
            <person name="Baldwin T."/>
            <person name="Calvo S.E."/>
            <person name="Chang Y.-L."/>
            <person name="DeCaprio D."/>
            <person name="Gale L.R."/>
            <person name="Gnerre S."/>
            <person name="Goswami R.S."/>
            <person name="Hammond-Kosack K."/>
            <person name="Harris L.J."/>
            <person name="Hilburn K."/>
            <person name="Kennell J.C."/>
            <person name="Kroken S."/>
            <person name="Magnuson J.K."/>
            <person name="Mannhaupt G."/>
            <person name="Mauceli E.W."/>
            <person name="Mewes H.-W."/>
            <person name="Mitterbauer R."/>
            <person name="Muehlbauer G."/>
            <person name="Muensterkoetter M."/>
            <person name="Nelson D."/>
            <person name="O'Donnell K."/>
            <person name="Ouellet T."/>
            <person name="Qi W."/>
            <person name="Quesneville H."/>
            <person name="Roncero M.I.G."/>
            <person name="Seong K.-Y."/>
            <person name="Tetko I.V."/>
            <person name="Urban M."/>
            <person name="Waalwijk C."/>
            <person name="Ward T.J."/>
            <person name="Yao J."/>
            <person name="Birren B.W."/>
            <person name="Kistler H.C."/>
        </authorList>
    </citation>
    <scope>NUCLEOTIDE SEQUENCE [LARGE SCALE GENOMIC DNA]</scope>
    <source>
        <strain evidence="4">ATCC MYA-4620 / CBS 123657 / FGSC 9075 / NRRL 31084 / PH-1</strain>
        <strain evidence="3">PH-1 / ATCC MYA-4620 / FGSC 9075 / NRRL 31084</strain>
    </source>
</reference>
<accession>A0A0E0SJI0</accession>
<dbReference type="EMBL" id="HG970334">
    <property type="protein sequence ID" value="CEF86593.1"/>
    <property type="molecule type" value="Genomic_DNA"/>
</dbReference>
<keyword evidence="4" id="KW-1185">Reference proteome</keyword>
<dbReference type="Proteomes" id="UP000070720">
    <property type="component" value="Chromosome 3"/>
</dbReference>
<organism evidence="3">
    <name type="scientific">Gibberella zeae (strain ATCC MYA-4620 / CBS 123657 / FGSC 9075 / NRRL 31084 / PH-1)</name>
    <name type="common">Wheat head blight fungus</name>
    <name type="synonym">Fusarium graminearum</name>
    <dbReference type="NCBI Taxonomy" id="229533"/>
    <lineage>
        <taxon>Eukaryota</taxon>
        <taxon>Fungi</taxon>
        <taxon>Dikarya</taxon>
        <taxon>Ascomycota</taxon>
        <taxon>Pezizomycotina</taxon>
        <taxon>Sordariomycetes</taxon>
        <taxon>Hypocreomycetidae</taxon>
        <taxon>Hypocreales</taxon>
        <taxon>Nectriaceae</taxon>
        <taxon>Fusarium</taxon>
    </lineage>
</organism>
<reference evidence="3" key="5">
    <citation type="submission" date="2017-01" db="UniProtKB">
        <authorList>
            <consortium name="EnsemblFungi"/>
        </authorList>
    </citation>
    <scope>IDENTIFICATION</scope>
    <source>
        <strain evidence="3">PH-1 / ATCC MYA-4620 / FGSC 9075 / NRRL 31084</strain>
    </source>
</reference>
<feature type="region of interest" description="Disordered" evidence="1">
    <location>
        <begin position="55"/>
        <end position="79"/>
    </location>
</feature>